<evidence type="ECO:0000256" key="1">
    <source>
        <dbReference type="ARBA" id="ARBA00004123"/>
    </source>
</evidence>
<keyword evidence="9" id="KW-0675">Receptor</keyword>
<feature type="region of interest" description="Disordered" evidence="13">
    <location>
        <begin position="536"/>
        <end position="559"/>
    </location>
</feature>
<dbReference type="InterPro" id="IPR014729">
    <property type="entry name" value="Rossmann-like_a/b/a_fold"/>
</dbReference>
<dbReference type="SUPFAM" id="SSF48173">
    <property type="entry name" value="Cryptochrome/photolyase FAD-binding domain"/>
    <property type="match status" value="1"/>
</dbReference>
<dbReference type="Proteomes" id="UP000663879">
    <property type="component" value="Unassembled WGS sequence"/>
</dbReference>
<feature type="site" description="Electron transfer via tryptophanyl radical" evidence="12">
    <location>
        <position position="325"/>
    </location>
</feature>
<evidence type="ECO:0000256" key="8">
    <source>
        <dbReference type="ARBA" id="ARBA00022827"/>
    </source>
</evidence>
<keyword evidence="7" id="KW-0547">Nucleotide-binding</keyword>
<comment type="caution">
    <text evidence="15">The sequence shown here is derived from an EMBL/GenBank/DDBJ whole genome shotgun (WGS) entry which is preliminary data.</text>
</comment>
<dbReference type="InterPro" id="IPR036134">
    <property type="entry name" value="Crypto/Photolyase_FAD-like_sf"/>
</dbReference>
<comment type="subcellular location">
    <subcellularLocation>
        <location evidence="2">Cytoplasm</location>
        <location evidence="2">Perinuclear region</location>
    </subcellularLocation>
    <subcellularLocation>
        <location evidence="1">Nucleus</location>
    </subcellularLocation>
</comment>
<feature type="domain" description="Photolyase/cryptochrome alpha/beta" evidence="14">
    <location>
        <begin position="3"/>
        <end position="132"/>
    </location>
</feature>
<evidence type="ECO:0000256" key="12">
    <source>
        <dbReference type="PIRSR" id="PIRSR602081-2"/>
    </source>
</evidence>
<dbReference type="Pfam" id="PF00875">
    <property type="entry name" value="DNA_photolyase"/>
    <property type="match status" value="1"/>
</dbReference>
<comment type="cofactor">
    <cofactor evidence="11">
        <name>FAD</name>
        <dbReference type="ChEBI" id="CHEBI:57692"/>
    </cofactor>
    <text evidence="11">Binds 1 FAD per subunit.</text>
</comment>
<dbReference type="GO" id="GO:0005634">
    <property type="term" value="C:nucleus"/>
    <property type="evidence" value="ECO:0007669"/>
    <property type="project" value="UniProtKB-SubCell"/>
</dbReference>
<reference evidence="15" key="1">
    <citation type="submission" date="2021-02" db="EMBL/GenBank/DDBJ databases">
        <authorList>
            <person name="Nowell W R."/>
        </authorList>
    </citation>
    <scope>NUCLEOTIDE SEQUENCE</scope>
    <source>
        <strain evidence="15">Ploen Becks lab</strain>
    </source>
</reference>
<protein>
    <recommendedName>
        <fullName evidence="4">Cryptochrome-1</fullName>
    </recommendedName>
</protein>
<organism evidence="15 16">
    <name type="scientific">Brachionus calyciflorus</name>
    <dbReference type="NCBI Taxonomy" id="104777"/>
    <lineage>
        <taxon>Eukaryota</taxon>
        <taxon>Metazoa</taxon>
        <taxon>Spiralia</taxon>
        <taxon>Gnathifera</taxon>
        <taxon>Rotifera</taxon>
        <taxon>Eurotatoria</taxon>
        <taxon>Monogononta</taxon>
        <taxon>Pseudotrocha</taxon>
        <taxon>Ploima</taxon>
        <taxon>Brachionidae</taxon>
        <taxon>Brachionus</taxon>
    </lineage>
</organism>
<dbReference type="InterPro" id="IPR006050">
    <property type="entry name" value="DNA_photolyase_N"/>
</dbReference>
<feature type="site" description="Electron transfer via tryptophanyl radical" evidence="12">
    <location>
        <position position="381"/>
    </location>
</feature>
<evidence type="ECO:0000256" key="7">
    <source>
        <dbReference type="ARBA" id="ARBA00022741"/>
    </source>
</evidence>
<dbReference type="PANTHER" id="PTHR11455:SF17">
    <property type="entry name" value="CRYPTOCHROME-1"/>
    <property type="match status" value="1"/>
</dbReference>
<feature type="binding site" evidence="11">
    <location>
        <begin position="394"/>
        <end position="396"/>
    </location>
    <ligand>
        <name>FAD</name>
        <dbReference type="ChEBI" id="CHEBI:57692"/>
    </ligand>
</feature>
<dbReference type="Gene3D" id="1.25.40.80">
    <property type="match status" value="1"/>
</dbReference>
<proteinExistence type="inferred from homology"/>
<evidence type="ECO:0000256" key="5">
    <source>
        <dbReference type="ARBA" id="ARBA00022490"/>
    </source>
</evidence>
<evidence type="ECO:0000313" key="15">
    <source>
        <dbReference type="EMBL" id="CAF0775459.1"/>
    </source>
</evidence>
<feature type="site" description="Electron transfer via tryptophanyl radical" evidence="12">
    <location>
        <position position="404"/>
    </location>
</feature>
<dbReference type="GO" id="GO:0032922">
    <property type="term" value="P:circadian regulation of gene expression"/>
    <property type="evidence" value="ECO:0007669"/>
    <property type="project" value="TreeGrafter"/>
</dbReference>
<keyword evidence="5" id="KW-0963">Cytoplasm</keyword>
<evidence type="ECO:0000256" key="10">
    <source>
        <dbReference type="ARBA" id="ARBA00023242"/>
    </source>
</evidence>
<evidence type="ECO:0000256" key="11">
    <source>
        <dbReference type="PIRSR" id="PIRSR602081-1"/>
    </source>
</evidence>
<comment type="similarity">
    <text evidence="3">Belongs to the DNA photolyase class-1 family.</text>
</comment>
<evidence type="ECO:0000256" key="6">
    <source>
        <dbReference type="ARBA" id="ARBA00022630"/>
    </source>
</evidence>
<evidence type="ECO:0000256" key="4">
    <source>
        <dbReference type="ARBA" id="ARBA00021159"/>
    </source>
</evidence>
<dbReference type="AlphaFoldDB" id="A0A813QY51"/>
<keyword evidence="10" id="KW-0539">Nucleus</keyword>
<evidence type="ECO:0000313" key="16">
    <source>
        <dbReference type="Proteomes" id="UP000663879"/>
    </source>
</evidence>
<keyword evidence="6 11" id="KW-0285">Flavoprotein</keyword>
<gene>
    <name evidence="15" type="ORF">OXX778_LOCUS5180</name>
</gene>
<dbReference type="GO" id="GO:0043153">
    <property type="term" value="P:entrainment of circadian clock by photoperiod"/>
    <property type="evidence" value="ECO:0007669"/>
    <property type="project" value="TreeGrafter"/>
</dbReference>
<evidence type="ECO:0000256" key="2">
    <source>
        <dbReference type="ARBA" id="ARBA00004556"/>
    </source>
</evidence>
<evidence type="ECO:0000259" key="14">
    <source>
        <dbReference type="PROSITE" id="PS51645"/>
    </source>
</evidence>
<dbReference type="InterPro" id="IPR036155">
    <property type="entry name" value="Crypto/Photolyase_N_sf"/>
</dbReference>
<dbReference type="OrthoDB" id="435881at2759"/>
<sequence length="559" mass="65529">MPKTGIHWFRHGLRIHDNPALVACQDEVERFIPIFIFDGKTAGTDVCGYLRFRFLLQSLQDLENQFASNGINFMCFHGEPHEILEKLIKEWEVRVISFEKDSESTWHKRDILVKEMCSKNNVQVIELVSHTLYDPEEIFSINSNSPPNTCEELRKSCYKIGNPEQPIPRPDLKFLSAHLLSTNDLYIPEIHKVPNVEYFGLKPECKEQEFCLFPGGETKALELCHSRIQYEKESFKSGKINPNLSKPVLFTKEISLSPYLRFGCLSIRKLYWDLKKAYVKNFTGPRNLYCPAEQLFWREYFYQLSYKNENFAQVDGNHMCFKIPWDYYGKQDLFLKWEQGQTGFPWIDACMRQLVQEGWIHHVCRNSVALFLTRGVLFLSWERGMKTFFKYQIDADWSVCSGNWNWIATGDPEEILNSANTFCPVKYGKKIDPQGNYIKKYVTELKDFPLEYLNEPWKAPLDIQEKSNCIIGKDYPEPIVDYEEAFKENIAKLQQFFHSEKKEIFETFLNDKNALKPANSQEYRAYTFAKFLESEKSSKQSSKLSARDNSSVPDLEQFL</sequence>
<dbReference type="GO" id="GO:0071949">
    <property type="term" value="F:FAD binding"/>
    <property type="evidence" value="ECO:0007669"/>
    <property type="project" value="TreeGrafter"/>
</dbReference>
<evidence type="ECO:0000256" key="9">
    <source>
        <dbReference type="ARBA" id="ARBA00023170"/>
    </source>
</evidence>
<dbReference type="PROSITE" id="PS51645">
    <property type="entry name" value="PHR_CRY_ALPHA_BETA"/>
    <property type="match status" value="1"/>
</dbReference>
<keyword evidence="16" id="KW-1185">Reference proteome</keyword>
<keyword evidence="8 11" id="KW-0274">FAD</keyword>
<dbReference type="Pfam" id="PF03441">
    <property type="entry name" value="FAD_binding_7"/>
    <property type="match status" value="1"/>
</dbReference>
<accession>A0A813QY51</accession>
<evidence type="ECO:0000256" key="3">
    <source>
        <dbReference type="ARBA" id="ARBA00005862"/>
    </source>
</evidence>
<evidence type="ECO:0000256" key="13">
    <source>
        <dbReference type="SAM" id="MobiDB-lite"/>
    </source>
</evidence>
<dbReference type="GO" id="GO:0045892">
    <property type="term" value="P:negative regulation of DNA-templated transcription"/>
    <property type="evidence" value="ECO:0007669"/>
    <property type="project" value="TreeGrafter"/>
</dbReference>
<dbReference type="PANTHER" id="PTHR11455">
    <property type="entry name" value="CRYPTOCHROME"/>
    <property type="match status" value="1"/>
</dbReference>
<dbReference type="GO" id="GO:0048471">
    <property type="term" value="C:perinuclear region of cytoplasm"/>
    <property type="evidence" value="ECO:0007669"/>
    <property type="project" value="UniProtKB-SubCell"/>
</dbReference>
<dbReference type="InterPro" id="IPR002081">
    <property type="entry name" value="Cryptochrome/DNA_photolyase_1"/>
</dbReference>
<dbReference type="InterPro" id="IPR005101">
    <property type="entry name" value="Cryptochr/Photolyase_FAD-bd"/>
</dbReference>
<name>A0A813QY51_9BILA</name>
<dbReference type="EMBL" id="CAJNOC010000549">
    <property type="protein sequence ID" value="CAF0775459.1"/>
    <property type="molecule type" value="Genomic_DNA"/>
</dbReference>
<dbReference type="GO" id="GO:0003677">
    <property type="term" value="F:DNA binding"/>
    <property type="evidence" value="ECO:0007669"/>
    <property type="project" value="TreeGrafter"/>
</dbReference>
<feature type="binding site" evidence="11">
    <location>
        <begin position="294"/>
        <end position="301"/>
    </location>
    <ligand>
        <name>FAD</name>
        <dbReference type="ChEBI" id="CHEBI:57692"/>
    </ligand>
</feature>
<dbReference type="Gene3D" id="3.40.50.620">
    <property type="entry name" value="HUPs"/>
    <property type="match status" value="1"/>
</dbReference>
<dbReference type="SUPFAM" id="SSF52425">
    <property type="entry name" value="Cryptochrome/photolyase, N-terminal domain"/>
    <property type="match status" value="1"/>
</dbReference>
<dbReference type="Gene3D" id="1.10.579.10">
    <property type="entry name" value="DNA Cyclobutane Dipyrimidine Photolyase, subunit A, domain 3"/>
    <property type="match status" value="1"/>
</dbReference>